<dbReference type="InterPro" id="IPR002634">
    <property type="entry name" value="BolA"/>
</dbReference>
<dbReference type="GO" id="GO:0005759">
    <property type="term" value="C:mitochondrial matrix"/>
    <property type="evidence" value="ECO:0007669"/>
    <property type="project" value="TreeGrafter"/>
</dbReference>
<comment type="similarity">
    <text evidence="1 2">Belongs to the BolA/IbaG family.</text>
</comment>
<dbReference type="Gene3D" id="3.30.300.90">
    <property type="entry name" value="BolA-like"/>
    <property type="match status" value="1"/>
</dbReference>
<dbReference type="Pfam" id="PF01722">
    <property type="entry name" value="BolA"/>
    <property type="match status" value="1"/>
</dbReference>
<dbReference type="HOGENOM" id="CLU_109462_0_1_1"/>
<organism evidence="3 4">
    <name type="scientific">Pisolithus microcarpus 441</name>
    <dbReference type="NCBI Taxonomy" id="765257"/>
    <lineage>
        <taxon>Eukaryota</taxon>
        <taxon>Fungi</taxon>
        <taxon>Dikarya</taxon>
        <taxon>Basidiomycota</taxon>
        <taxon>Agaricomycotina</taxon>
        <taxon>Agaricomycetes</taxon>
        <taxon>Agaricomycetidae</taxon>
        <taxon>Boletales</taxon>
        <taxon>Sclerodermatineae</taxon>
        <taxon>Pisolithaceae</taxon>
        <taxon>Pisolithus</taxon>
    </lineage>
</organism>
<dbReference type="SUPFAM" id="SSF82657">
    <property type="entry name" value="BolA-like"/>
    <property type="match status" value="1"/>
</dbReference>
<dbReference type="InterPro" id="IPR052275">
    <property type="entry name" value="Mt_Fe-S_assembly_factor"/>
</dbReference>
<proteinExistence type="inferred from homology"/>
<accession>A0A0C9YAH6</accession>
<evidence type="ECO:0000313" key="3">
    <source>
        <dbReference type="EMBL" id="KIK21755.1"/>
    </source>
</evidence>
<protein>
    <recommendedName>
        <fullName evidence="5">Bola-like protein</fullName>
    </recommendedName>
</protein>
<reference evidence="3 4" key="1">
    <citation type="submission" date="2014-04" db="EMBL/GenBank/DDBJ databases">
        <authorList>
            <consortium name="DOE Joint Genome Institute"/>
            <person name="Kuo A."/>
            <person name="Kohler A."/>
            <person name="Costa M.D."/>
            <person name="Nagy L.G."/>
            <person name="Floudas D."/>
            <person name="Copeland A."/>
            <person name="Barry K.W."/>
            <person name="Cichocki N."/>
            <person name="Veneault-Fourrey C."/>
            <person name="LaButti K."/>
            <person name="Lindquist E.A."/>
            <person name="Lipzen A."/>
            <person name="Lundell T."/>
            <person name="Morin E."/>
            <person name="Murat C."/>
            <person name="Sun H."/>
            <person name="Tunlid A."/>
            <person name="Henrissat B."/>
            <person name="Grigoriev I.V."/>
            <person name="Hibbett D.S."/>
            <person name="Martin F."/>
            <person name="Nordberg H.P."/>
            <person name="Cantor M.N."/>
            <person name="Hua S.X."/>
        </authorList>
    </citation>
    <scope>NUCLEOTIDE SEQUENCE [LARGE SCALE GENOMIC DNA]</scope>
    <source>
        <strain evidence="3 4">441</strain>
    </source>
</reference>
<dbReference type="PANTHER" id="PTHR46188:SF1">
    <property type="entry name" value="BOLA-LIKE PROTEIN 3"/>
    <property type="match status" value="1"/>
</dbReference>
<sequence>MEKAIVSKLTERFSPTELAVQDVSGGCGAFFAIKIASETFRDMPTVKQHRLVTEVLKKEIGGIHGLQIKTLPPAS</sequence>
<dbReference type="EMBL" id="KN833747">
    <property type="protein sequence ID" value="KIK21755.1"/>
    <property type="molecule type" value="Genomic_DNA"/>
</dbReference>
<keyword evidence="4" id="KW-1185">Reference proteome</keyword>
<dbReference type="AlphaFoldDB" id="A0A0C9YAH6"/>
<evidence type="ECO:0000256" key="1">
    <source>
        <dbReference type="ARBA" id="ARBA00005578"/>
    </source>
</evidence>
<reference evidence="4" key="2">
    <citation type="submission" date="2015-01" db="EMBL/GenBank/DDBJ databases">
        <title>Evolutionary Origins and Diversification of the Mycorrhizal Mutualists.</title>
        <authorList>
            <consortium name="DOE Joint Genome Institute"/>
            <consortium name="Mycorrhizal Genomics Consortium"/>
            <person name="Kohler A."/>
            <person name="Kuo A."/>
            <person name="Nagy L.G."/>
            <person name="Floudas D."/>
            <person name="Copeland A."/>
            <person name="Barry K.W."/>
            <person name="Cichocki N."/>
            <person name="Veneault-Fourrey C."/>
            <person name="LaButti K."/>
            <person name="Lindquist E.A."/>
            <person name="Lipzen A."/>
            <person name="Lundell T."/>
            <person name="Morin E."/>
            <person name="Murat C."/>
            <person name="Riley R."/>
            <person name="Ohm R."/>
            <person name="Sun H."/>
            <person name="Tunlid A."/>
            <person name="Henrissat B."/>
            <person name="Grigoriev I.V."/>
            <person name="Hibbett D.S."/>
            <person name="Martin F."/>
        </authorList>
    </citation>
    <scope>NUCLEOTIDE SEQUENCE [LARGE SCALE GENOMIC DNA]</scope>
    <source>
        <strain evidence="4">441</strain>
    </source>
</reference>
<evidence type="ECO:0008006" key="5">
    <source>
        <dbReference type="Google" id="ProtNLM"/>
    </source>
</evidence>
<evidence type="ECO:0000256" key="2">
    <source>
        <dbReference type="RuleBase" id="RU003860"/>
    </source>
</evidence>
<name>A0A0C9YAH6_9AGAM</name>
<gene>
    <name evidence="3" type="ORF">PISMIDRAFT_681026</name>
</gene>
<dbReference type="PIRSF" id="PIRSF003113">
    <property type="entry name" value="BolA"/>
    <property type="match status" value="1"/>
</dbReference>
<dbReference type="OrthoDB" id="203381at2759"/>
<dbReference type="PANTHER" id="PTHR46188">
    <property type="entry name" value="BOLA-LIKE PROTEIN 3"/>
    <property type="match status" value="1"/>
</dbReference>
<dbReference type="InterPro" id="IPR036065">
    <property type="entry name" value="BolA-like_sf"/>
</dbReference>
<dbReference type="Proteomes" id="UP000054018">
    <property type="component" value="Unassembled WGS sequence"/>
</dbReference>
<dbReference type="STRING" id="765257.A0A0C9YAH6"/>
<evidence type="ECO:0000313" key="4">
    <source>
        <dbReference type="Proteomes" id="UP000054018"/>
    </source>
</evidence>